<protein>
    <submittedName>
        <fullName evidence="1">Uncharacterized protein</fullName>
    </submittedName>
</protein>
<keyword evidence="2" id="KW-1185">Reference proteome</keyword>
<sequence>MAWLHTIHTMRFVLIGLFSLTATSLLAFQSIEIIEAFVELFADLFNRKK</sequence>
<evidence type="ECO:0000313" key="2">
    <source>
        <dbReference type="Proteomes" id="UP000642571"/>
    </source>
</evidence>
<reference evidence="2" key="1">
    <citation type="journal article" date="2019" name="Int. J. Syst. Evol. Microbiol.">
        <title>The Global Catalogue of Microorganisms (GCM) 10K type strain sequencing project: providing services to taxonomists for standard genome sequencing and annotation.</title>
        <authorList>
            <consortium name="The Broad Institute Genomics Platform"/>
            <consortium name="The Broad Institute Genome Sequencing Center for Infectious Disease"/>
            <person name="Wu L."/>
            <person name="Ma J."/>
        </authorList>
    </citation>
    <scope>NUCLEOTIDE SEQUENCE [LARGE SCALE GENOMIC DNA]</scope>
    <source>
        <strain evidence="2">CGMCC 1.15353</strain>
    </source>
</reference>
<organism evidence="1 2">
    <name type="scientific">Pontibacillus salipaludis</name>
    <dbReference type="NCBI Taxonomy" id="1697394"/>
    <lineage>
        <taxon>Bacteria</taxon>
        <taxon>Bacillati</taxon>
        <taxon>Bacillota</taxon>
        <taxon>Bacilli</taxon>
        <taxon>Bacillales</taxon>
        <taxon>Bacillaceae</taxon>
        <taxon>Pontibacillus</taxon>
    </lineage>
</organism>
<accession>A0ABQ1PRC8</accession>
<name>A0ABQ1PRC8_9BACI</name>
<proteinExistence type="predicted"/>
<evidence type="ECO:0000313" key="1">
    <source>
        <dbReference type="EMBL" id="GGD01725.1"/>
    </source>
</evidence>
<comment type="caution">
    <text evidence="1">The sequence shown here is derived from an EMBL/GenBank/DDBJ whole genome shotgun (WGS) entry which is preliminary data.</text>
</comment>
<dbReference type="Proteomes" id="UP000642571">
    <property type="component" value="Unassembled WGS sequence"/>
</dbReference>
<dbReference type="RefSeq" id="WP_188651139.1">
    <property type="nucleotide sequence ID" value="NZ_BMIN01000002.1"/>
</dbReference>
<gene>
    <name evidence="1" type="ORF">GCM10011389_06400</name>
</gene>
<dbReference type="EMBL" id="BMIN01000002">
    <property type="protein sequence ID" value="GGD01725.1"/>
    <property type="molecule type" value="Genomic_DNA"/>
</dbReference>